<gene>
    <name evidence="2" type="ORF">Sps_00851</name>
</gene>
<evidence type="ECO:0000313" key="2">
    <source>
        <dbReference type="EMBL" id="AQS36043.1"/>
    </source>
</evidence>
<dbReference type="RefSeq" id="WP_077751382.1">
    <property type="nucleotide sequence ID" value="NZ_CP014782.1"/>
</dbReference>
<dbReference type="KEGG" id="spsw:Sps_00851"/>
<feature type="compositionally biased region" description="Low complexity" evidence="1">
    <location>
        <begin position="105"/>
        <end position="119"/>
    </location>
</feature>
<feature type="region of interest" description="Disordered" evidence="1">
    <location>
        <begin position="105"/>
        <end position="125"/>
    </location>
</feature>
<evidence type="ECO:0000256" key="1">
    <source>
        <dbReference type="SAM" id="MobiDB-lite"/>
    </source>
</evidence>
<evidence type="ECO:0000313" key="3">
    <source>
        <dbReference type="Proteomes" id="UP000189545"/>
    </source>
</evidence>
<proteinExistence type="predicted"/>
<dbReference type="STRING" id="225848.Sps_00851"/>
<dbReference type="EMBL" id="CP014782">
    <property type="protein sequence ID" value="AQS36043.1"/>
    <property type="molecule type" value="Genomic_DNA"/>
</dbReference>
<dbReference type="AlphaFoldDB" id="A0A1S6HKK7"/>
<keyword evidence="3" id="KW-1185">Reference proteome</keyword>
<reference evidence="2 3" key="1">
    <citation type="submission" date="2016-03" db="EMBL/GenBank/DDBJ databases">
        <title>Complete genome sequence of Shewanella psychrophila WP2, a deep sea bacterium isolated from west Pacific sediment.</title>
        <authorList>
            <person name="Xu G."/>
            <person name="Jian H."/>
        </authorList>
    </citation>
    <scope>NUCLEOTIDE SEQUENCE [LARGE SCALE GENOMIC DNA]</scope>
    <source>
        <strain evidence="2 3">WP2</strain>
    </source>
</reference>
<accession>A0A1S6HKK7</accession>
<dbReference type="Proteomes" id="UP000189545">
    <property type="component" value="Chromosome"/>
</dbReference>
<dbReference type="Pfam" id="PF14412">
    <property type="entry name" value="AHH"/>
    <property type="match status" value="1"/>
</dbReference>
<sequence length="703" mass="76878">MSIRLATLDSLMLHDAVLIESDLSSLSDRDWQAIIPSGRSLDKVKTKLEQGELVVLTDTPKSPLFTMEQGKPTANSGYGNGISTQTLTQLTRRFESGGSSSLYSFGSASSSSNSNDNLDPAPPLDYVADTSRVRVAENKPKPALISDDFGKPPPKLELELCYDDSEKTYASNVPYSVIFSDPANTVIKGVLNDKGWAMIEGGPNYPAQVIFGDETEKAEAEKVLESQYQQFDQALNDVAIQIAQQTLDAKEVAKEKNLFEVTESFKSAVDSKIAELNAQSEEFDNLSYLSQSWELAKSAKEGASNGFTEYLPDLGDFGDLMDAADIDITMLIEAISTGDIDDLEGKLKAWKDRGGQGLTQARKTMETLILLLSDPTSREMLASVPKRILAALPEDQIAELTAYQMTQMGMDTTVVVGGTAVGTLAGGVGGPVAAGILFTATTARKGGKALESTINIVSDISTSLKKVNNQHDIKPYKKENTLPLAAAGNSKSSNKANEDEEETYKCAWNNCKGGHKEKIKYPNNGQIQKSGNYAKKWVDAGLEPWEVYGPGEDSHATLEDYKAESNANYVAKAAAMLYPQYHTQKHHLIPIAIFNGFTELKQNAKLVDYDINHKQNGMCLPSFTVDIAQHDLQCHRGSHPNNHYGDKLKAILRNTERKSLKLCQEGNQKKIIAELNKISLRVSTGIKSWKLLLRSTALSERKK</sequence>
<organism evidence="2 3">
    <name type="scientific">Shewanella psychrophila</name>
    <dbReference type="NCBI Taxonomy" id="225848"/>
    <lineage>
        <taxon>Bacteria</taxon>
        <taxon>Pseudomonadati</taxon>
        <taxon>Pseudomonadota</taxon>
        <taxon>Gammaproteobacteria</taxon>
        <taxon>Alteromonadales</taxon>
        <taxon>Shewanellaceae</taxon>
        <taxon>Shewanella</taxon>
    </lineage>
</organism>
<protein>
    <submittedName>
        <fullName evidence="2">A nuclease family of the HNH/ENDO VII superfamily with conserved AHH</fullName>
    </submittedName>
</protein>
<dbReference type="OrthoDB" id="6248344at2"/>
<name>A0A1S6HKK7_9GAMM</name>
<dbReference type="InterPro" id="IPR032871">
    <property type="entry name" value="AHH_dom_containing"/>
</dbReference>